<dbReference type="RefSeq" id="WP_116047447.1">
    <property type="nucleotide sequence ID" value="NZ_QUBQ01000003.1"/>
</dbReference>
<sequence>MNLLRMEWVKFKPGKILLTFLLFNGAAFLMLYALGMSTGGMAMFPDMKVAIREINNSIVWPGCFIFAGVWGAKIFIQEFRNKTITTIWASGIHRSRLAAVKLILISALGILATVLSTLLQNSLLLLLSPYTYYAEQPMSIVSHMSVAYMGAVGWSALCIGLTVLLAVALGIRSFSTTVTIVAAMAFGVIWAFQLGFPGTYFNVESVRLLFVLAGLFSTGFLMRHIHRLDL</sequence>
<feature type="transmembrane region" description="Helical" evidence="1">
    <location>
        <begin position="178"/>
        <end position="196"/>
    </location>
</feature>
<reference evidence="2 3" key="1">
    <citation type="submission" date="2018-08" db="EMBL/GenBank/DDBJ databases">
        <title>Paenibacillus sp. M4BSY-1, whole genome shotgun sequence.</title>
        <authorList>
            <person name="Tuo L."/>
        </authorList>
    </citation>
    <scope>NUCLEOTIDE SEQUENCE [LARGE SCALE GENOMIC DNA]</scope>
    <source>
        <strain evidence="2 3">M4BSY-1</strain>
    </source>
</reference>
<evidence type="ECO:0008006" key="4">
    <source>
        <dbReference type="Google" id="ProtNLM"/>
    </source>
</evidence>
<evidence type="ECO:0000313" key="3">
    <source>
        <dbReference type="Proteomes" id="UP000261905"/>
    </source>
</evidence>
<gene>
    <name evidence="2" type="ORF">DX130_17025</name>
</gene>
<keyword evidence="1" id="KW-0472">Membrane</keyword>
<evidence type="ECO:0000256" key="1">
    <source>
        <dbReference type="SAM" id="Phobius"/>
    </source>
</evidence>
<feature type="transmembrane region" description="Helical" evidence="1">
    <location>
        <begin position="16"/>
        <end position="38"/>
    </location>
</feature>
<name>A0A371PE97_9BACL</name>
<feature type="transmembrane region" description="Helical" evidence="1">
    <location>
        <begin position="58"/>
        <end position="76"/>
    </location>
</feature>
<dbReference type="OrthoDB" id="9836875at2"/>
<feature type="transmembrane region" description="Helical" evidence="1">
    <location>
        <begin position="146"/>
        <end position="171"/>
    </location>
</feature>
<feature type="transmembrane region" description="Helical" evidence="1">
    <location>
        <begin position="97"/>
        <end position="119"/>
    </location>
</feature>
<accession>A0A371PE97</accession>
<feature type="transmembrane region" description="Helical" evidence="1">
    <location>
        <begin position="208"/>
        <end position="225"/>
    </location>
</feature>
<keyword evidence="1" id="KW-1133">Transmembrane helix</keyword>
<keyword evidence="1" id="KW-0812">Transmembrane</keyword>
<evidence type="ECO:0000313" key="2">
    <source>
        <dbReference type="EMBL" id="REK74245.1"/>
    </source>
</evidence>
<protein>
    <recommendedName>
        <fullName evidence="4">ABC transporter permease</fullName>
    </recommendedName>
</protein>
<dbReference type="AlphaFoldDB" id="A0A371PE97"/>
<dbReference type="EMBL" id="QUBQ01000003">
    <property type="protein sequence ID" value="REK74245.1"/>
    <property type="molecule type" value="Genomic_DNA"/>
</dbReference>
<organism evidence="2 3">
    <name type="scientific">Paenibacillus paeoniae</name>
    <dbReference type="NCBI Taxonomy" id="2292705"/>
    <lineage>
        <taxon>Bacteria</taxon>
        <taxon>Bacillati</taxon>
        <taxon>Bacillota</taxon>
        <taxon>Bacilli</taxon>
        <taxon>Bacillales</taxon>
        <taxon>Paenibacillaceae</taxon>
        <taxon>Paenibacillus</taxon>
    </lineage>
</organism>
<keyword evidence="3" id="KW-1185">Reference proteome</keyword>
<comment type="caution">
    <text evidence="2">The sequence shown here is derived from an EMBL/GenBank/DDBJ whole genome shotgun (WGS) entry which is preliminary data.</text>
</comment>
<dbReference type="Proteomes" id="UP000261905">
    <property type="component" value="Unassembled WGS sequence"/>
</dbReference>
<proteinExistence type="predicted"/>